<evidence type="ECO:0000313" key="2">
    <source>
        <dbReference type="EMBL" id="QTD62702.1"/>
    </source>
</evidence>
<feature type="coiled-coil region" evidence="1">
    <location>
        <begin position="394"/>
        <end position="421"/>
    </location>
</feature>
<evidence type="ECO:0000313" key="3">
    <source>
        <dbReference type="Proteomes" id="UP000663954"/>
    </source>
</evidence>
<proteinExistence type="predicted"/>
<dbReference type="Proteomes" id="UP000663954">
    <property type="component" value="Chromosome"/>
</dbReference>
<gene>
    <name evidence="2" type="ORF">J4G45_05985</name>
</gene>
<evidence type="ECO:0000256" key="1">
    <source>
        <dbReference type="SAM" id="Coils"/>
    </source>
</evidence>
<keyword evidence="1" id="KW-0175">Coiled coil</keyword>
<name>A0ABX7TG75_9GAMM</name>
<keyword evidence="3" id="KW-1185">Reference proteome</keyword>
<evidence type="ECO:0008006" key="4">
    <source>
        <dbReference type="Google" id="ProtNLM"/>
    </source>
</evidence>
<organism evidence="2 3">
    <name type="scientific">Acinetobacter towneri</name>
    <dbReference type="NCBI Taxonomy" id="202956"/>
    <lineage>
        <taxon>Bacteria</taxon>
        <taxon>Pseudomonadati</taxon>
        <taxon>Pseudomonadota</taxon>
        <taxon>Gammaproteobacteria</taxon>
        <taxon>Moraxellales</taxon>
        <taxon>Moraxellaceae</taxon>
        <taxon>Acinetobacter</taxon>
    </lineage>
</organism>
<sequence length="448" mass="48434">MIDPRIPMMGQSPDMIGAVNSGLADGGNFAKLLIGSQVNRMRDIEDPTQRQAFANKNFFGRQLRAQLKEDEAAALKAQLEQQKALADIGKVQSEAFKNNTQGQGYGLDNSGKRQAAIEGVIQQAAMTGDPGQVLIGLNRLAKTGLITPEQYQQEAAIVQAMTPEELQKYAQGSALTNKEVAPYLYQTQNNAANNAQSDINNQRTTNASIYATDTAASTADKNRAQQQNQFEQNYSLNAQKAFFEQNKPTAYGVDNQGRQYAVLADGRAVYVKDDQGNYVTAQPKGGSNAQKSQFENQEKIISFEASAESAADAATLARTLADDKNGLSSATGGLGVMARIPGTDARAYVDKLETLKSQVFLTQVEKMKGMGALTDAEGARLEKSIASLDPHLSADQLRSNLLEIERVLKRAEQTARQKAQLYKGGSAQQGVPYANAGQQSQSTFNLFD</sequence>
<accession>A0ABX7TG75</accession>
<dbReference type="RefSeq" id="WP_207974014.1">
    <property type="nucleotide sequence ID" value="NZ_CP071770.1"/>
</dbReference>
<protein>
    <recommendedName>
        <fullName evidence="4">DNA injection protein</fullName>
    </recommendedName>
</protein>
<reference evidence="2 3" key="1">
    <citation type="journal article" date="2020" name="Front. Cell. Infect. Microbiol.">
        <title>Characterization of Three Porcine Acinetobacter towneri Strains Co-Harboring tet(X3) and bla OXA-58.</title>
        <authorList>
            <person name="Ma J."/>
            <person name="Wang J."/>
            <person name="Feng J."/>
            <person name="Liu Y."/>
            <person name="Yang B."/>
            <person name="Li R."/>
            <person name="Bai L."/>
            <person name="He T."/>
            <person name="Wang X."/>
            <person name="Yang Z."/>
        </authorList>
    </citation>
    <scope>NUCLEOTIDE SEQUENCE [LARGE SCALE GENOMIC DNA]</scope>
    <source>
        <strain evidence="2 3">GX5</strain>
    </source>
</reference>
<dbReference type="EMBL" id="CP071770">
    <property type="protein sequence ID" value="QTD62702.1"/>
    <property type="molecule type" value="Genomic_DNA"/>
</dbReference>